<keyword evidence="2" id="KW-1185">Reference proteome</keyword>
<organism evidence="1 2">
    <name type="scientific">Lancefieldella parvula (strain ATCC 33793 / DSM 20469 / CCUG 32760 / JCM 10300 / KCTC 3663 / VPI 0546 / 1246)</name>
    <name type="common">Atopobium parvulum</name>
    <dbReference type="NCBI Taxonomy" id="521095"/>
    <lineage>
        <taxon>Bacteria</taxon>
        <taxon>Bacillati</taxon>
        <taxon>Actinomycetota</taxon>
        <taxon>Coriobacteriia</taxon>
        <taxon>Coriobacteriales</taxon>
        <taxon>Atopobiaceae</taxon>
        <taxon>Lancefieldella</taxon>
    </lineage>
</organism>
<dbReference type="Proteomes" id="UP000000960">
    <property type="component" value="Chromosome"/>
</dbReference>
<dbReference type="KEGG" id="apv:Apar_1305"/>
<gene>
    <name evidence="1" type="ordered locus">Apar_1305</name>
</gene>
<protein>
    <submittedName>
        <fullName evidence="1">Uncharacterized protein</fullName>
    </submittedName>
</protein>
<evidence type="ECO:0000313" key="2">
    <source>
        <dbReference type="Proteomes" id="UP000000960"/>
    </source>
</evidence>
<dbReference type="STRING" id="521095.Apar_1305"/>
<dbReference type="EMBL" id="CP001721">
    <property type="protein sequence ID" value="ACV51729.1"/>
    <property type="molecule type" value="Genomic_DNA"/>
</dbReference>
<reference evidence="1 2" key="1">
    <citation type="journal article" date="2009" name="Stand. Genomic Sci.">
        <title>Complete genome sequence of Atopobium parvulum type strain (IPP 1246).</title>
        <authorList>
            <person name="Copeland A."/>
            <person name="Sikorski J."/>
            <person name="Lapidus A."/>
            <person name="Nolan M."/>
            <person name="Del Rio T.G."/>
            <person name="Lucas S."/>
            <person name="Chen F."/>
            <person name="Tice H."/>
            <person name="Pitluck S."/>
            <person name="Cheng J.F."/>
            <person name="Pukall R."/>
            <person name="Chertkov O."/>
            <person name="Brettin T."/>
            <person name="Han C."/>
            <person name="Detter J.C."/>
            <person name="Kuske C."/>
            <person name="Bruce D."/>
            <person name="Goodwin L."/>
            <person name="Ivanova N."/>
            <person name="Mavromatis K."/>
            <person name="Mikhailova N."/>
            <person name="Chen A."/>
            <person name="Palaniappan K."/>
            <person name="Chain P."/>
            <person name="Rohde M."/>
            <person name="Goker M."/>
            <person name="Bristow J."/>
            <person name="Eisen J.A."/>
            <person name="Markowitz V."/>
            <person name="Hugenholtz P."/>
            <person name="Kyrpides N.C."/>
            <person name="Klenk H.P."/>
            <person name="Detter J.C."/>
        </authorList>
    </citation>
    <scope>NUCLEOTIDE SEQUENCE [LARGE SCALE GENOMIC DNA]</scope>
    <source>
        <strain evidence="2">ATCC 33793 / DSM 20469 / CCUG 32760 / JCM 10300 / KCTC 3663 / VPI 0546 / 1246</strain>
    </source>
</reference>
<dbReference type="AlphaFoldDB" id="C8W8D8"/>
<proteinExistence type="predicted"/>
<accession>C8W8D8</accession>
<evidence type="ECO:0000313" key="1">
    <source>
        <dbReference type="EMBL" id="ACV51729.1"/>
    </source>
</evidence>
<dbReference type="HOGENOM" id="CLU_3095098_0_0_11"/>
<name>C8W8D8_LANP1</name>
<sequence>MSQLFGFVIVTMHTFSASIAVRRKYVRRVVDNTLQVAYSWHLMLRFKYAEQ</sequence>